<dbReference type="Proteomes" id="UP000515743">
    <property type="component" value="Chromosome"/>
</dbReference>
<name>A0A7G7CLY8_9CORY</name>
<gene>
    <name evidence="1" type="ORF">H0194_05640</name>
</gene>
<proteinExistence type="predicted"/>
<protein>
    <submittedName>
        <fullName evidence="1">YqgE/AlgH family protein</fullName>
    </submittedName>
</protein>
<evidence type="ECO:0000313" key="2">
    <source>
        <dbReference type="Proteomes" id="UP000515743"/>
    </source>
</evidence>
<dbReference type="AlphaFoldDB" id="A0A7G7CLY8"/>
<dbReference type="EMBL" id="CP059404">
    <property type="protein sequence ID" value="QNE88604.1"/>
    <property type="molecule type" value="Genomic_DNA"/>
</dbReference>
<dbReference type="Gene3D" id="3.40.1740.10">
    <property type="entry name" value="VC0467-like"/>
    <property type="match status" value="1"/>
</dbReference>
<sequence length="189" mass="20754">MYADRLFNALEKREPAPGTVLLSAPGAQRTATLIIGQNGHYTLGVDLTVRSEVPVFNLLPEWHEVAFKPQAFFVGGPHENNAVFAIAVLGDAAAPTDLFQPFGPQLAQVAMGADPNIIKQYAKGVRFFSGHQRWETHVVQEEVAAGEWYVAPALAHDVMSSGDVWGEIMHRQEMPLPLYATFPSNLFLN</sequence>
<dbReference type="InterPro" id="IPR003774">
    <property type="entry name" value="AlgH-like"/>
</dbReference>
<dbReference type="KEGG" id="cik:H0194_05640"/>
<dbReference type="SUPFAM" id="SSF143456">
    <property type="entry name" value="VC0467-like"/>
    <property type="match status" value="1"/>
</dbReference>
<organism evidence="1 2">
    <name type="scientific">Corynebacterium incognita</name>
    <dbReference type="NCBI Taxonomy" id="2754725"/>
    <lineage>
        <taxon>Bacteria</taxon>
        <taxon>Bacillati</taxon>
        <taxon>Actinomycetota</taxon>
        <taxon>Actinomycetes</taxon>
        <taxon>Mycobacteriales</taxon>
        <taxon>Corynebacteriaceae</taxon>
        <taxon>Corynebacterium</taxon>
    </lineage>
</organism>
<dbReference type="RefSeq" id="WP_185174995.1">
    <property type="nucleotide sequence ID" value="NZ_CP059404.1"/>
</dbReference>
<evidence type="ECO:0000313" key="1">
    <source>
        <dbReference type="EMBL" id="QNE88604.1"/>
    </source>
</evidence>
<accession>A0A7G7CLY8</accession>
<dbReference type="Pfam" id="PF02622">
    <property type="entry name" value="DUF179"/>
    <property type="match status" value="1"/>
</dbReference>
<reference evidence="1 2" key="1">
    <citation type="submission" date="2020-07" db="EMBL/GenBank/DDBJ databases">
        <title>Complete genome and description of Corynebacterium incognita strain Marseille-Q3630 sp. nov.</title>
        <authorList>
            <person name="Boxberger M."/>
        </authorList>
    </citation>
    <scope>NUCLEOTIDE SEQUENCE [LARGE SCALE GENOMIC DNA]</scope>
    <source>
        <strain evidence="1 2">Marseille-Q3630</strain>
    </source>
</reference>
<keyword evidence="2" id="KW-1185">Reference proteome</keyword>